<dbReference type="EMBL" id="WJQU01006028">
    <property type="protein sequence ID" value="KAJ6602935.1"/>
    <property type="molecule type" value="Genomic_DNA"/>
</dbReference>
<sequence>MVTQVSVAKNTKKTEVRGSVNGEIRIQIVMDDHSNYRLDDLGRILEKNVRTGCFGFAEFTDEFNRLIPTLGRSIDQENADLYVGIIKEIPEEFEKGMM</sequence>
<dbReference type="AlphaFoldDB" id="A0A9Q0MKL1"/>
<organism evidence="1 2">
    <name type="scientific">Pseudolycoriella hygida</name>
    <dbReference type="NCBI Taxonomy" id="35572"/>
    <lineage>
        <taxon>Eukaryota</taxon>
        <taxon>Metazoa</taxon>
        <taxon>Ecdysozoa</taxon>
        <taxon>Arthropoda</taxon>
        <taxon>Hexapoda</taxon>
        <taxon>Insecta</taxon>
        <taxon>Pterygota</taxon>
        <taxon>Neoptera</taxon>
        <taxon>Endopterygota</taxon>
        <taxon>Diptera</taxon>
        <taxon>Nematocera</taxon>
        <taxon>Sciaroidea</taxon>
        <taxon>Sciaridae</taxon>
        <taxon>Pseudolycoriella</taxon>
    </lineage>
</organism>
<dbReference type="Proteomes" id="UP001151699">
    <property type="component" value="Unassembled WGS sequence"/>
</dbReference>
<gene>
    <name evidence="1" type="ORF">Bhyg_17953</name>
</gene>
<name>A0A9Q0MKL1_9DIPT</name>
<protein>
    <submittedName>
        <fullName evidence="1">Uncharacterized protein</fullName>
    </submittedName>
</protein>
<comment type="caution">
    <text evidence="1">The sequence shown here is derived from an EMBL/GenBank/DDBJ whole genome shotgun (WGS) entry which is preliminary data.</text>
</comment>
<proteinExistence type="predicted"/>
<reference evidence="1" key="1">
    <citation type="submission" date="2022-07" db="EMBL/GenBank/DDBJ databases">
        <authorList>
            <person name="Trinca V."/>
            <person name="Uliana J.V.C."/>
            <person name="Torres T.T."/>
            <person name="Ward R.J."/>
            <person name="Monesi N."/>
        </authorList>
    </citation>
    <scope>NUCLEOTIDE SEQUENCE</scope>
    <source>
        <strain evidence="1">HSMRA1968</strain>
        <tissue evidence="1">Whole embryos</tissue>
    </source>
</reference>
<accession>A0A9Q0MKL1</accession>
<keyword evidence="2" id="KW-1185">Reference proteome</keyword>
<evidence type="ECO:0000313" key="2">
    <source>
        <dbReference type="Proteomes" id="UP001151699"/>
    </source>
</evidence>
<evidence type="ECO:0000313" key="1">
    <source>
        <dbReference type="EMBL" id="KAJ6602935.1"/>
    </source>
</evidence>